<dbReference type="SMART" id="SM00191">
    <property type="entry name" value="Int_alpha"/>
    <property type="match status" value="5"/>
</dbReference>
<dbReference type="Pfam" id="PF00089">
    <property type="entry name" value="Trypsin"/>
    <property type="match status" value="1"/>
</dbReference>
<keyword evidence="3" id="KW-0677">Repeat</keyword>
<dbReference type="InterPro" id="IPR001254">
    <property type="entry name" value="Trypsin_dom"/>
</dbReference>
<name>A0A918FZN2_9ACTN</name>
<dbReference type="PRINTS" id="PR00722">
    <property type="entry name" value="CHYMOTRYPSIN"/>
</dbReference>
<dbReference type="InterPro" id="IPR043504">
    <property type="entry name" value="Peptidase_S1_PA_chymotrypsin"/>
</dbReference>
<protein>
    <submittedName>
        <fullName evidence="8">Esterase</fullName>
    </submittedName>
</protein>
<dbReference type="Gene3D" id="2.40.10.10">
    <property type="entry name" value="Trypsin-like serine proteases"/>
    <property type="match status" value="1"/>
</dbReference>
<dbReference type="PROSITE" id="PS50240">
    <property type="entry name" value="TRYPSIN_DOM"/>
    <property type="match status" value="1"/>
</dbReference>
<dbReference type="Proteomes" id="UP000606194">
    <property type="component" value="Unassembled WGS sequence"/>
</dbReference>
<dbReference type="InterPro" id="IPR001314">
    <property type="entry name" value="Peptidase_S1A"/>
</dbReference>
<evidence type="ECO:0000256" key="1">
    <source>
        <dbReference type="ARBA" id="ARBA00007664"/>
    </source>
</evidence>
<evidence type="ECO:0000313" key="8">
    <source>
        <dbReference type="EMBL" id="GGS08332.1"/>
    </source>
</evidence>
<dbReference type="InterPro" id="IPR050430">
    <property type="entry name" value="Peptidase_S1"/>
</dbReference>
<evidence type="ECO:0000256" key="6">
    <source>
        <dbReference type="SAM" id="SignalP"/>
    </source>
</evidence>
<dbReference type="PANTHER" id="PTHR24276:SF98">
    <property type="entry name" value="FI18310P1-RELATED"/>
    <property type="match status" value="1"/>
</dbReference>
<sequence length="727" mass="72249">MTTTGKRSTALAALVTAAVIGAPLLSAHAVSGKPETDTSHAYTARLDIGDGAKACSAVLIAPQWLATAASCFADKPAESVRIPAGAPKLKTTATVGRTDLTTAAGVVREVVQLVPRDDRDLVLARLSAPVAGIALPGIATAAPAKDSAVSVSGYGRTKDEWAPLKLHGDSFQVDQVGATDLTVHGASGAAICAGDSGAPVVSSAGLLGVASRSDQGGCFGTDAAQTSTSGVVSRTDDIAAWIRSTTESAPFADFNGDGVEDTAVGDPKAVIGGDAEAGAVHVVYGGGKGAAELDQDQAVVPGGAEAGDRFGYALATVDYDKDGYTDLAVSTPYEDGGTVADVGMVSVIYGSPDGLGKGRASDNYAQGEGNGGLKGASAEKGDTLGYSLAAGITRDDEPYIVIGDPGEDVGSVADAGSVVYVHGGTNVYLSQDGGLPGSPEAGDRVGTAVAADMTNIVVGIPGEDIGDKEDAGGLAVLTHNLGLNGKPIVRAGIDQDLDKISGGAEKGDQMGNSVAIVPKGTSDDSIIAVGAPGESIVPSGTTTNVANAGTVFVLDFPAKSDWKQQTVINQDQANVAGGVETGDRFGESLAAVNLAPGKAAPGWADLQLAVGVPGESQGTVAGAGSVQTFSLVGAPGDHDDVLYAGYNKVPGTPGANQHMGQYLAASPDHVSLGMPNGPQAGGSVYQVSWNNVVSHASSADADENVTVLRPGAGGIPAGGKAFGWVIR</sequence>
<dbReference type="InterPro" id="IPR013517">
    <property type="entry name" value="FG-GAP"/>
</dbReference>
<dbReference type="Pfam" id="PF01839">
    <property type="entry name" value="FG-GAP"/>
    <property type="match status" value="1"/>
</dbReference>
<evidence type="ECO:0000256" key="5">
    <source>
        <dbReference type="ARBA" id="ARBA00023180"/>
    </source>
</evidence>
<comment type="similarity">
    <text evidence="1">Belongs to the peptidase S1 family.</text>
</comment>
<evidence type="ECO:0000256" key="3">
    <source>
        <dbReference type="ARBA" id="ARBA00022737"/>
    </source>
</evidence>
<evidence type="ECO:0000256" key="4">
    <source>
        <dbReference type="ARBA" id="ARBA00023157"/>
    </source>
</evidence>
<accession>A0A918FZN2</accession>
<keyword evidence="4" id="KW-1015">Disulfide bond</keyword>
<dbReference type="PANTHER" id="PTHR24276">
    <property type="entry name" value="POLYSERASE-RELATED"/>
    <property type="match status" value="1"/>
</dbReference>
<dbReference type="EMBL" id="BMTL01000024">
    <property type="protein sequence ID" value="GGS08332.1"/>
    <property type="molecule type" value="Genomic_DNA"/>
</dbReference>
<dbReference type="GO" id="GO:0006508">
    <property type="term" value="P:proteolysis"/>
    <property type="evidence" value="ECO:0007669"/>
    <property type="project" value="InterPro"/>
</dbReference>
<gene>
    <name evidence="8" type="ORF">GCM10010269_54380</name>
</gene>
<dbReference type="SMART" id="SM00020">
    <property type="entry name" value="Tryp_SPc"/>
    <property type="match status" value="1"/>
</dbReference>
<dbReference type="GO" id="GO:0004252">
    <property type="term" value="F:serine-type endopeptidase activity"/>
    <property type="evidence" value="ECO:0007669"/>
    <property type="project" value="InterPro"/>
</dbReference>
<dbReference type="InterPro" id="IPR028994">
    <property type="entry name" value="Integrin_alpha_N"/>
</dbReference>
<keyword evidence="5" id="KW-0325">Glycoprotein</keyword>
<dbReference type="SUPFAM" id="SSF69318">
    <property type="entry name" value="Integrin alpha N-terminal domain"/>
    <property type="match status" value="1"/>
</dbReference>
<keyword evidence="9" id="KW-1185">Reference proteome</keyword>
<reference evidence="8" key="1">
    <citation type="journal article" date="2014" name="Int. J. Syst. Evol. Microbiol.">
        <title>Complete genome sequence of Corynebacterium casei LMG S-19264T (=DSM 44701T), isolated from a smear-ripened cheese.</title>
        <authorList>
            <consortium name="US DOE Joint Genome Institute (JGI-PGF)"/>
            <person name="Walter F."/>
            <person name="Albersmeier A."/>
            <person name="Kalinowski J."/>
            <person name="Ruckert C."/>
        </authorList>
    </citation>
    <scope>NUCLEOTIDE SEQUENCE</scope>
    <source>
        <strain evidence="8">JCM 4386</strain>
    </source>
</reference>
<dbReference type="AlphaFoldDB" id="A0A918FZN2"/>
<reference evidence="8" key="2">
    <citation type="submission" date="2020-09" db="EMBL/GenBank/DDBJ databases">
        <authorList>
            <person name="Sun Q."/>
            <person name="Ohkuma M."/>
        </authorList>
    </citation>
    <scope>NUCLEOTIDE SEQUENCE</scope>
    <source>
        <strain evidence="8">JCM 4386</strain>
    </source>
</reference>
<dbReference type="SUPFAM" id="SSF50494">
    <property type="entry name" value="Trypsin-like serine proteases"/>
    <property type="match status" value="1"/>
</dbReference>
<dbReference type="InterPro" id="IPR013519">
    <property type="entry name" value="Int_alpha_beta-p"/>
</dbReference>
<dbReference type="RefSeq" id="WP_190151943.1">
    <property type="nucleotide sequence ID" value="NZ_BMTL01000024.1"/>
</dbReference>
<dbReference type="PROSITE" id="PS51470">
    <property type="entry name" value="FG_GAP"/>
    <property type="match status" value="1"/>
</dbReference>
<feature type="signal peptide" evidence="6">
    <location>
        <begin position="1"/>
        <end position="29"/>
    </location>
</feature>
<feature type="domain" description="Peptidase S1" evidence="7">
    <location>
        <begin position="29"/>
        <end position="247"/>
    </location>
</feature>
<evidence type="ECO:0000259" key="7">
    <source>
        <dbReference type="PROSITE" id="PS50240"/>
    </source>
</evidence>
<dbReference type="InterPro" id="IPR009003">
    <property type="entry name" value="Peptidase_S1_PA"/>
</dbReference>
<keyword evidence="2 6" id="KW-0732">Signal</keyword>
<organism evidence="8 9">
    <name type="scientific">Streptomyces humidus</name>
    <dbReference type="NCBI Taxonomy" id="52259"/>
    <lineage>
        <taxon>Bacteria</taxon>
        <taxon>Bacillati</taxon>
        <taxon>Actinomycetota</taxon>
        <taxon>Actinomycetes</taxon>
        <taxon>Kitasatosporales</taxon>
        <taxon>Streptomycetaceae</taxon>
        <taxon>Streptomyces</taxon>
    </lineage>
</organism>
<proteinExistence type="inferred from homology"/>
<comment type="caution">
    <text evidence="8">The sequence shown here is derived from an EMBL/GenBank/DDBJ whole genome shotgun (WGS) entry which is preliminary data.</text>
</comment>
<evidence type="ECO:0000313" key="9">
    <source>
        <dbReference type="Proteomes" id="UP000606194"/>
    </source>
</evidence>
<dbReference type="Gene3D" id="2.130.10.130">
    <property type="entry name" value="Integrin alpha, N-terminal"/>
    <property type="match status" value="3"/>
</dbReference>
<feature type="chain" id="PRO_5037803197" evidence="6">
    <location>
        <begin position="30"/>
        <end position="727"/>
    </location>
</feature>
<evidence type="ECO:0000256" key="2">
    <source>
        <dbReference type="ARBA" id="ARBA00022729"/>
    </source>
</evidence>